<evidence type="ECO:0000313" key="1">
    <source>
        <dbReference type="EMBL" id="TBU29230.1"/>
    </source>
</evidence>
<name>A0A4Q9MNF0_9APHY</name>
<dbReference type="EMBL" id="ML143414">
    <property type="protein sequence ID" value="TBU29230.1"/>
    <property type="molecule type" value="Genomic_DNA"/>
</dbReference>
<reference evidence="1" key="1">
    <citation type="submission" date="2019-01" db="EMBL/GenBank/DDBJ databases">
        <title>Draft genome sequences of three monokaryotic isolates of the white-rot basidiomycete fungus Dichomitus squalens.</title>
        <authorList>
            <consortium name="DOE Joint Genome Institute"/>
            <person name="Lopez S.C."/>
            <person name="Andreopoulos B."/>
            <person name="Pangilinan J."/>
            <person name="Lipzen A."/>
            <person name="Riley R."/>
            <person name="Ahrendt S."/>
            <person name="Ng V."/>
            <person name="Barry K."/>
            <person name="Daum C."/>
            <person name="Grigoriev I.V."/>
            <person name="Hilden K.S."/>
            <person name="Makela M.R."/>
            <person name="de Vries R.P."/>
        </authorList>
    </citation>
    <scope>NUCLEOTIDE SEQUENCE [LARGE SCALE GENOMIC DNA]</scope>
    <source>
        <strain evidence="1">OM18370.1</strain>
    </source>
</reference>
<proteinExistence type="predicted"/>
<protein>
    <submittedName>
        <fullName evidence="1">Uncharacterized protein</fullName>
    </submittedName>
</protein>
<gene>
    <name evidence="1" type="ORF">BD311DRAFT_274417</name>
</gene>
<organism evidence="1">
    <name type="scientific">Dichomitus squalens</name>
    <dbReference type="NCBI Taxonomy" id="114155"/>
    <lineage>
        <taxon>Eukaryota</taxon>
        <taxon>Fungi</taxon>
        <taxon>Dikarya</taxon>
        <taxon>Basidiomycota</taxon>
        <taxon>Agaricomycotina</taxon>
        <taxon>Agaricomycetes</taxon>
        <taxon>Polyporales</taxon>
        <taxon>Polyporaceae</taxon>
        <taxon>Dichomitus</taxon>
    </lineage>
</organism>
<sequence length="101" mass="11277">MRLLSWSCAELLSCTGYGNLCTASQVDSNGRSKLLSLTLGSGRDLGTWARHMGGQRRADWVGSFVGKLQMRRSKCRFGRNIWNGGMQQGEVVVHKREESRT</sequence>
<dbReference type="AlphaFoldDB" id="A0A4Q9MNF0"/>
<accession>A0A4Q9MNF0</accession>
<dbReference type="Proteomes" id="UP000292957">
    <property type="component" value="Unassembled WGS sequence"/>
</dbReference>